<evidence type="ECO:0000256" key="1">
    <source>
        <dbReference type="ARBA" id="ARBA00022737"/>
    </source>
</evidence>
<keyword evidence="4" id="KW-1185">Reference proteome</keyword>
<name>A0A812L3V0_9DINO</name>
<dbReference type="PANTHER" id="PTHR47447:SF17">
    <property type="entry name" value="OS12G0638900 PROTEIN"/>
    <property type="match status" value="1"/>
</dbReference>
<gene>
    <name evidence="3" type="ORF">SNAT2548_LOCUS9968</name>
</gene>
<evidence type="ECO:0000256" key="2">
    <source>
        <dbReference type="PROSITE-ProRule" id="PRU00708"/>
    </source>
</evidence>
<dbReference type="InterPro" id="IPR002885">
    <property type="entry name" value="PPR_rpt"/>
</dbReference>
<dbReference type="Gene3D" id="1.25.40.10">
    <property type="entry name" value="Tetratricopeptide repeat domain"/>
    <property type="match status" value="4"/>
</dbReference>
<evidence type="ECO:0008006" key="5">
    <source>
        <dbReference type="Google" id="ProtNLM"/>
    </source>
</evidence>
<dbReference type="Pfam" id="PF01535">
    <property type="entry name" value="PPR"/>
    <property type="match status" value="1"/>
</dbReference>
<dbReference type="InterPro" id="IPR011990">
    <property type="entry name" value="TPR-like_helical_dom_sf"/>
</dbReference>
<dbReference type="Pfam" id="PF13812">
    <property type="entry name" value="PPR_3"/>
    <property type="match status" value="1"/>
</dbReference>
<protein>
    <recommendedName>
        <fullName evidence="5">Pentatricopeptide repeat-containing protein, chloroplastic</fullName>
    </recommendedName>
</protein>
<dbReference type="OrthoDB" id="436836at2759"/>
<comment type="caution">
    <text evidence="3">The sequence shown here is derived from an EMBL/GenBank/DDBJ whole genome shotgun (WGS) entry which is preliminary data.</text>
</comment>
<dbReference type="NCBIfam" id="TIGR00756">
    <property type="entry name" value="PPR"/>
    <property type="match status" value="2"/>
</dbReference>
<dbReference type="PANTHER" id="PTHR47447">
    <property type="entry name" value="OS03G0856100 PROTEIN"/>
    <property type="match status" value="1"/>
</dbReference>
<dbReference type="AlphaFoldDB" id="A0A812L3V0"/>
<accession>A0A812L3V0</accession>
<dbReference type="EMBL" id="CAJNDS010000802">
    <property type="protein sequence ID" value="CAE7234960.1"/>
    <property type="molecule type" value="Genomic_DNA"/>
</dbReference>
<dbReference type="PROSITE" id="PS51375">
    <property type="entry name" value="PPR"/>
    <property type="match status" value="2"/>
</dbReference>
<feature type="repeat" description="PPR" evidence="2">
    <location>
        <begin position="105"/>
        <end position="139"/>
    </location>
</feature>
<keyword evidence="1" id="KW-0677">Repeat</keyword>
<evidence type="ECO:0000313" key="3">
    <source>
        <dbReference type="EMBL" id="CAE7234960.1"/>
    </source>
</evidence>
<feature type="repeat" description="PPR" evidence="2">
    <location>
        <begin position="140"/>
        <end position="174"/>
    </location>
</feature>
<evidence type="ECO:0000313" key="4">
    <source>
        <dbReference type="Proteomes" id="UP000604046"/>
    </source>
</evidence>
<proteinExistence type="predicted"/>
<reference evidence="3" key="1">
    <citation type="submission" date="2021-02" db="EMBL/GenBank/DDBJ databases">
        <authorList>
            <person name="Dougan E. K."/>
            <person name="Rhodes N."/>
            <person name="Thang M."/>
            <person name="Chan C."/>
        </authorList>
    </citation>
    <scope>NUCLEOTIDE SEQUENCE</scope>
</reference>
<dbReference type="Proteomes" id="UP000604046">
    <property type="component" value="Unassembled WGS sequence"/>
</dbReference>
<sequence length="626" mass="68353">MTDLCRARDATRIIKNAGRISWKRVQAVFCDMRVLQAETNVIHYSAAISVLFGHWPLALAFLEHCSQDTVSFNAMLGVFAKNAMWQVALDMLCRQDSIDSAIDVDVVSYSTVVSACEKAGRWRAAMGVLALMSAKTTRPSLVTFSTILSSCGKAGEWAKGLTCLTEMRRQLSEPNLITLNSAITLCDRSFQWQAALFTASWLGCQSLNPDDITCRAAMSACQKVGRWSRVIALQERGYATGFNPGEVGCRSAMDACSDWHLSLALFATSPSVRLHEGVSNHPEDLRASMSLSALTSEDLPWQAVTELLRGMRRGATRPNEICINSAMSIFSRQQWDLALKLNQEENFHSFNWNAAIAACQRVSHWQRACWMLRVPGIDVVGFNSALRDADKWQHAMWLFDKLTLQGLQSTVVSFNSLVAAYEKGNHWDLAMLALSLGRLGRQAKEEKGEGLEPTTVSCNAALSACEKCGLWTQSLSLLSSQEFFTKAWLSPDIISFSAAVSACEKASSWLNALGLLGRAAGCRVRSNLICANAATSACEGAGQWQEALQSFGAMRRSALQPDLLSHSAAMSAMEKAGRWQLPTLILQEMSACILQADVICCQVAISACETAEVARAGIEPANVNDG</sequence>
<organism evidence="3 4">
    <name type="scientific">Symbiodinium natans</name>
    <dbReference type="NCBI Taxonomy" id="878477"/>
    <lineage>
        <taxon>Eukaryota</taxon>
        <taxon>Sar</taxon>
        <taxon>Alveolata</taxon>
        <taxon>Dinophyceae</taxon>
        <taxon>Suessiales</taxon>
        <taxon>Symbiodiniaceae</taxon>
        <taxon>Symbiodinium</taxon>
    </lineage>
</organism>